<dbReference type="AlphaFoldDB" id="A0A6N0HMV4"/>
<proteinExistence type="predicted"/>
<dbReference type="InterPro" id="IPR011330">
    <property type="entry name" value="Glyco_hydro/deAcase_b/a-brl"/>
</dbReference>
<dbReference type="Gene3D" id="3.20.20.370">
    <property type="entry name" value="Glycoside hydrolase/deacetylase"/>
    <property type="match status" value="1"/>
</dbReference>
<dbReference type="Proteomes" id="UP000509429">
    <property type="component" value="Chromosome"/>
</dbReference>
<accession>A0A6N0HMV4</accession>
<evidence type="ECO:0000259" key="1">
    <source>
        <dbReference type="PROSITE" id="PS51677"/>
    </source>
</evidence>
<dbReference type="Pfam" id="PF01522">
    <property type="entry name" value="Polysacc_deac_1"/>
    <property type="match status" value="1"/>
</dbReference>
<feature type="domain" description="NodB homology" evidence="1">
    <location>
        <begin position="4"/>
        <end position="59"/>
    </location>
</feature>
<dbReference type="KEGG" id="reo:HUE58_00195"/>
<evidence type="ECO:0000313" key="3">
    <source>
        <dbReference type="Proteomes" id="UP000509429"/>
    </source>
</evidence>
<dbReference type="GO" id="GO:0005975">
    <property type="term" value="P:carbohydrate metabolic process"/>
    <property type="evidence" value="ECO:0007669"/>
    <property type="project" value="InterPro"/>
</dbReference>
<dbReference type="GO" id="GO:0016810">
    <property type="term" value="F:hydrolase activity, acting on carbon-nitrogen (but not peptide) bonds"/>
    <property type="evidence" value="ECO:0007669"/>
    <property type="project" value="InterPro"/>
</dbReference>
<dbReference type="InterPro" id="IPR002509">
    <property type="entry name" value="NODB_dom"/>
</dbReference>
<gene>
    <name evidence="2" type="ORF">HUE58_00195</name>
</gene>
<reference evidence="2 3" key="1">
    <citation type="submission" date="2020-05" db="EMBL/GenBank/DDBJ databases">
        <title>Horizontal transmission and recombination maintain forever young bacterial symbiont genomes.</title>
        <authorList>
            <person name="Russell S.L."/>
            <person name="Pepper-Tunick E."/>
            <person name="Svedberg J."/>
            <person name="Byrne A."/>
            <person name="Ruelas Castillo J."/>
            <person name="Vollmers C."/>
            <person name="Beinart R.A."/>
            <person name="Corbett-Detig R."/>
        </authorList>
    </citation>
    <scope>NUCLEOTIDE SEQUENCE [LARGE SCALE GENOMIC DNA]</scope>
    <source>
        <strain evidence="2">JDF_Ridge</strain>
    </source>
</reference>
<evidence type="ECO:0000313" key="2">
    <source>
        <dbReference type="EMBL" id="QKQ23659.1"/>
    </source>
</evidence>
<protein>
    <submittedName>
        <fullName evidence="2">Polysaccharide deacetylase family protein</fullName>
    </submittedName>
</protein>
<organism evidence="2 3">
    <name type="scientific">Candidatus Ruthia endofausta</name>
    <dbReference type="NCBI Taxonomy" id="2738852"/>
    <lineage>
        <taxon>Bacteria</taxon>
        <taxon>Pseudomonadati</taxon>
        <taxon>Pseudomonadota</taxon>
        <taxon>Gammaproteobacteria</taxon>
        <taxon>Candidatus Pseudothioglobaceae</taxon>
        <taxon>Candidatus Ruthturnera</taxon>
    </lineage>
</organism>
<name>A0A6N0HMV4_9GAMM</name>
<keyword evidence="3" id="KW-1185">Reference proteome</keyword>
<sequence>MPNKCVVLTANDAYQSIAENAYPLLRRYQISMNVFIATDSIDHKYKAMMTWQKNVRYLK</sequence>
<dbReference type="SUPFAM" id="SSF88713">
    <property type="entry name" value="Glycoside hydrolase/deacetylase"/>
    <property type="match status" value="1"/>
</dbReference>
<dbReference type="EMBL" id="CP054490">
    <property type="protein sequence ID" value="QKQ23659.1"/>
    <property type="molecule type" value="Genomic_DNA"/>
</dbReference>
<dbReference type="PROSITE" id="PS51677">
    <property type="entry name" value="NODB"/>
    <property type="match status" value="1"/>
</dbReference>